<dbReference type="Proteomes" id="UP001059380">
    <property type="component" value="Chromosome"/>
</dbReference>
<evidence type="ECO:0000313" key="1">
    <source>
        <dbReference type="EMBL" id="UWZ82271.1"/>
    </source>
</evidence>
<sequence>MSTEQLKFAWLRGEQLETGDPTLARTPFSLSKTFYPLGFPVTVSTNCEEVLTCAEESWGSFTKLFDTEPVQINIGVASTDSLLCPPTPVCRVRDHLLTNIADGENFAISDHSLGYSLVWITTAALNHRDYFRYFFLESCAMGGISGRSATGIHGACVSLNGTGILLCGDSGAGKTTLSYACARAGFTYVTDDGSYLLHGRDDRLVVGNCCQVRFRPTAEALFPELRGRDLMERAGVGKPSVELSTFDIAQIATSNTAHVQRIVFLKRNVATQELAPFPTPVARMYMMQQILCMPFTAQNHSEAIDDLLRLGVYELRYNDLDWAVERLETLAREGC</sequence>
<proteinExistence type="predicted"/>
<gene>
    <name evidence="1" type="ORF">MOP44_17010</name>
</gene>
<dbReference type="KEGG" id="orp:MOP44_17010"/>
<dbReference type="AlphaFoldDB" id="A0A9J7BHS9"/>
<protein>
    <submittedName>
        <fullName evidence="1">Aldolase</fullName>
    </submittedName>
</protein>
<organism evidence="1 2">
    <name type="scientific">Occallatibacter riparius</name>
    <dbReference type="NCBI Taxonomy" id="1002689"/>
    <lineage>
        <taxon>Bacteria</taxon>
        <taxon>Pseudomonadati</taxon>
        <taxon>Acidobacteriota</taxon>
        <taxon>Terriglobia</taxon>
        <taxon>Terriglobales</taxon>
        <taxon>Acidobacteriaceae</taxon>
        <taxon>Occallatibacter</taxon>
    </lineage>
</organism>
<reference evidence="1" key="1">
    <citation type="submission" date="2021-04" db="EMBL/GenBank/DDBJ databases">
        <title>Phylogenetic analysis of Acidobacteriaceae.</title>
        <authorList>
            <person name="Qiu L."/>
            <person name="Zhang Q."/>
        </authorList>
    </citation>
    <scope>NUCLEOTIDE SEQUENCE</scope>
    <source>
        <strain evidence="1">DSM 25168</strain>
    </source>
</reference>
<dbReference type="RefSeq" id="WP_260791429.1">
    <property type="nucleotide sequence ID" value="NZ_CP093313.1"/>
</dbReference>
<dbReference type="EMBL" id="CP093313">
    <property type="protein sequence ID" value="UWZ82271.1"/>
    <property type="molecule type" value="Genomic_DNA"/>
</dbReference>
<dbReference type="PROSITE" id="PS00675">
    <property type="entry name" value="SIGMA54_INTERACT_1"/>
    <property type="match status" value="1"/>
</dbReference>
<accession>A0A9J7BHS9</accession>
<dbReference type="Gene3D" id="3.40.50.300">
    <property type="entry name" value="P-loop containing nucleotide triphosphate hydrolases"/>
    <property type="match status" value="1"/>
</dbReference>
<dbReference type="InterPro" id="IPR025662">
    <property type="entry name" value="Sigma_54_int_dom_ATP-bd_1"/>
</dbReference>
<keyword evidence="2" id="KW-1185">Reference proteome</keyword>
<evidence type="ECO:0000313" key="2">
    <source>
        <dbReference type="Proteomes" id="UP001059380"/>
    </source>
</evidence>
<name>A0A9J7BHS9_9BACT</name>
<dbReference type="SUPFAM" id="SSF53795">
    <property type="entry name" value="PEP carboxykinase-like"/>
    <property type="match status" value="1"/>
</dbReference>
<dbReference type="InterPro" id="IPR027417">
    <property type="entry name" value="P-loop_NTPase"/>
</dbReference>